<dbReference type="Pfam" id="PF00135">
    <property type="entry name" value="COesterase"/>
    <property type="match status" value="1"/>
</dbReference>
<gene>
    <name evidence="3" type="ORF">VBRA1451_LOCUS21115</name>
</gene>
<dbReference type="PANTHER" id="PTHR11559">
    <property type="entry name" value="CARBOXYLESTERASE"/>
    <property type="match status" value="1"/>
</dbReference>
<dbReference type="InterPro" id="IPR050309">
    <property type="entry name" value="Type-B_Carboxylest/Lipase"/>
</dbReference>
<proteinExistence type="predicted"/>
<dbReference type="InterPro" id="IPR029058">
    <property type="entry name" value="AB_hydrolase_fold"/>
</dbReference>
<feature type="domain" description="Carboxylesterase type B" evidence="2">
    <location>
        <begin position="31"/>
        <end position="566"/>
    </location>
</feature>
<dbReference type="EMBL" id="HBGB01035787">
    <property type="protein sequence ID" value="CAD9066044.1"/>
    <property type="molecule type" value="Transcribed_RNA"/>
</dbReference>
<evidence type="ECO:0000256" key="1">
    <source>
        <dbReference type="SAM" id="SignalP"/>
    </source>
</evidence>
<organism evidence="3">
    <name type="scientific">Vitrella brassicaformis</name>
    <dbReference type="NCBI Taxonomy" id="1169539"/>
    <lineage>
        <taxon>Eukaryota</taxon>
        <taxon>Sar</taxon>
        <taxon>Alveolata</taxon>
        <taxon>Colpodellida</taxon>
        <taxon>Vitrellaceae</taxon>
        <taxon>Vitrella</taxon>
    </lineage>
</organism>
<dbReference type="AlphaFoldDB" id="A0A7S1K9X2"/>
<sequence length="777" mass="83882">MPRRGVCVPRGGVCVWLLLAVFASCGEAVVIELPDGTEIRGIDQADTDTEAFLGIQFADAPRFEKPTLIPLGGGHIDATHKGPACPSACKQVVGSPQFCLSESGLLAEQCLHLHVWVPKGVRERGDKRNVLALIHGGAWDGGTSGAAFTDGAALAQGTGLVVVGLNYRLGIFGGIVTDYLPRNLGFLDQRVALEWIQKYIHHFGGSRDVTLVGFSAGAASAACHLASGSAGRLFKKVIAVSQDCCQSGRSLELAKSQSNFALTALTPSCGPVHKAERDLDAYIECIKTAPLEDITAANLLGNMYLVLEDFFLLLAPWRLVEDGEVLPNNCYDPLVTGEYNTDVPLMLSSTPNEGTVFIRGAINFAVRDFADMLTQVVFNPVTWMATIKGLFGTKADEFLELYPLDGVGEPATIGLTPDKPDTVSSFSSAFGHSEFFCSTRQLCANVTGTCYLASYESGWSYTESEKFTDKSESGSYFHSLNRFCGADEIRCHLEDQPWLLQSARRMPEGFAFTSAEEEAVKTVHRYWRNFANTGVPDGDGDSAAGSSLPPWPPYTREERLYMKLSILSDDAPPGRALSEAGYMNDECGFWDSIMPKYDVSWKGYADRTRQARYGESEGGECGSLQCPSGSVCVTTANADMPSLGGGSWEEWLAEDPIHAARALSLFSSVVPRYSCVSASSMHVVAQSDPTDLTWAAMGYNMTLVSSPTDEGQEFLQRAISEAMQHYRPTVRIGEMEVDLRDQVMATRGGGASLRVLGNLAAVASRKVAVAESFIDGL</sequence>
<feature type="chain" id="PRO_5030724707" description="Carboxylesterase type B domain-containing protein" evidence="1">
    <location>
        <begin position="29"/>
        <end position="777"/>
    </location>
</feature>
<dbReference type="InterPro" id="IPR002018">
    <property type="entry name" value="CarbesteraseB"/>
</dbReference>
<dbReference type="PROSITE" id="PS51257">
    <property type="entry name" value="PROKAR_LIPOPROTEIN"/>
    <property type="match status" value="1"/>
</dbReference>
<keyword evidence="1" id="KW-0732">Signal</keyword>
<name>A0A7S1K9X2_9ALVE</name>
<reference evidence="3" key="1">
    <citation type="submission" date="2021-01" db="EMBL/GenBank/DDBJ databases">
        <authorList>
            <person name="Corre E."/>
            <person name="Pelletier E."/>
            <person name="Niang G."/>
            <person name="Scheremetjew M."/>
            <person name="Finn R."/>
            <person name="Kale V."/>
            <person name="Holt S."/>
            <person name="Cochrane G."/>
            <person name="Meng A."/>
            <person name="Brown T."/>
            <person name="Cohen L."/>
        </authorList>
    </citation>
    <scope>NUCLEOTIDE SEQUENCE</scope>
    <source>
        <strain evidence="3">CCMP3346</strain>
    </source>
</reference>
<dbReference type="SUPFAM" id="SSF53474">
    <property type="entry name" value="alpha/beta-Hydrolases"/>
    <property type="match status" value="1"/>
</dbReference>
<evidence type="ECO:0000259" key="2">
    <source>
        <dbReference type="Pfam" id="PF00135"/>
    </source>
</evidence>
<protein>
    <recommendedName>
        <fullName evidence="2">Carboxylesterase type B domain-containing protein</fullName>
    </recommendedName>
</protein>
<dbReference type="Gene3D" id="3.40.50.1820">
    <property type="entry name" value="alpha/beta hydrolase"/>
    <property type="match status" value="1"/>
</dbReference>
<evidence type="ECO:0000313" key="3">
    <source>
        <dbReference type="EMBL" id="CAD9066044.1"/>
    </source>
</evidence>
<accession>A0A7S1K9X2</accession>
<feature type="signal peptide" evidence="1">
    <location>
        <begin position="1"/>
        <end position="28"/>
    </location>
</feature>